<feature type="compositionally biased region" description="Polar residues" evidence="2">
    <location>
        <begin position="24"/>
        <end position="40"/>
    </location>
</feature>
<feature type="coiled-coil region" evidence="1">
    <location>
        <begin position="166"/>
        <end position="215"/>
    </location>
</feature>
<evidence type="ECO:0000313" key="3">
    <source>
        <dbReference type="EMBL" id="RKO89863.1"/>
    </source>
</evidence>
<dbReference type="OrthoDB" id="5599278at2759"/>
<keyword evidence="4" id="KW-1185">Reference proteome</keyword>
<gene>
    <name evidence="3" type="ORF">BDK51DRAFT_40011</name>
</gene>
<proteinExistence type="predicted"/>
<dbReference type="Proteomes" id="UP000269721">
    <property type="component" value="Unassembled WGS sequence"/>
</dbReference>
<feature type="coiled-coil region" evidence="1">
    <location>
        <begin position="547"/>
        <end position="574"/>
    </location>
</feature>
<feature type="coiled-coil region" evidence="1">
    <location>
        <begin position="255"/>
        <end position="289"/>
    </location>
</feature>
<feature type="region of interest" description="Disordered" evidence="2">
    <location>
        <begin position="24"/>
        <end position="62"/>
    </location>
</feature>
<reference evidence="4" key="1">
    <citation type="journal article" date="2018" name="Nat. Microbiol.">
        <title>Leveraging single-cell genomics to expand the fungal tree of life.</title>
        <authorList>
            <person name="Ahrendt S.R."/>
            <person name="Quandt C.A."/>
            <person name="Ciobanu D."/>
            <person name="Clum A."/>
            <person name="Salamov A."/>
            <person name="Andreopoulos B."/>
            <person name="Cheng J.F."/>
            <person name="Woyke T."/>
            <person name="Pelin A."/>
            <person name="Henrissat B."/>
            <person name="Reynolds N.K."/>
            <person name="Benny G.L."/>
            <person name="Smith M.E."/>
            <person name="James T.Y."/>
            <person name="Grigoriev I.V."/>
        </authorList>
    </citation>
    <scope>NUCLEOTIDE SEQUENCE [LARGE SCALE GENOMIC DNA]</scope>
</reference>
<dbReference type="EMBL" id="KZ995845">
    <property type="protein sequence ID" value="RKO89863.1"/>
    <property type="molecule type" value="Genomic_DNA"/>
</dbReference>
<evidence type="ECO:0000256" key="2">
    <source>
        <dbReference type="SAM" id="MobiDB-lite"/>
    </source>
</evidence>
<name>A0A4P9WDV8_9FUNG</name>
<dbReference type="AlphaFoldDB" id="A0A4P9WDV8"/>
<sequence length="639" mass="71716">MSSSTRRTREDRLRELELARSLFTRSRALSGSHHLSTSPSAAVRGWDPTEDDDHDDGTCFATPAGGIRGRVRVKRDGRHAFNGEEGGREWERERVETRVRVGARAADGGGHGEEKRGKVGRGTTVVDRATRAKRAASADAWHRLVSEEKRSKEKYYGTDKTLLVLLEEERARYLKLDKEYQKLMIDVQALQSNHLQDLRNSERRFETEQRSLEKAVAARTTEIATVRRELHAWQQRYSKESTEWMVANERLAVQAERARRVQEVVEERCGELERAVAELTAARDTLSERVAARDAELRRTGLAVNEKETGWMREKEARMKLEVQALQLDHFVAQRDEEIKGLRAAEAREKEATAAARREVEEGAKREKQLLGEIEAAGARERGITEELERLRGRVAAQGEDLESAKTRESALRRELSDVQSSAAAAHTRAAEQLTQTQTRAAEQLAQAQERAGLLSAQKEAQAAELQARGREIADLHGQTTDLASRLEAALQDRAEAKRHHKEKLIDVADRIADLQGTLSDTQAQLAEVGRTEGVLRAAIRQRDDTAAAQESRIAELELALRQHENEGEALRARKREEMTAVQEKFGNARAAMEAEVTQLRSQLMHRSAQLAAQAEDVARMKLELTGAPLPPLLECDVN</sequence>
<organism evidence="3 4">
    <name type="scientific">Blyttiomyces helicus</name>
    <dbReference type="NCBI Taxonomy" id="388810"/>
    <lineage>
        <taxon>Eukaryota</taxon>
        <taxon>Fungi</taxon>
        <taxon>Fungi incertae sedis</taxon>
        <taxon>Chytridiomycota</taxon>
        <taxon>Chytridiomycota incertae sedis</taxon>
        <taxon>Chytridiomycetes</taxon>
        <taxon>Chytridiomycetes incertae sedis</taxon>
        <taxon>Blyttiomyces</taxon>
    </lineage>
</organism>
<keyword evidence="1" id="KW-0175">Coiled coil</keyword>
<feature type="coiled-coil region" evidence="1">
    <location>
        <begin position="388"/>
        <end position="451"/>
    </location>
</feature>
<evidence type="ECO:0000256" key="1">
    <source>
        <dbReference type="SAM" id="Coils"/>
    </source>
</evidence>
<protein>
    <submittedName>
        <fullName evidence="3">Uncharacterized protein</fullName>
    </submittedName>
</protein>
<evidence type="ECO:0000313" key="4">
    <source>
        <dbReference type="Proteomes" id="UP000269721"/>
    </source>
</evidence>
<accession>A0A4P9WDV8</accession>